<dbReference type="InterPro" id="IPR039300">
    <property type="entry name" value="JASON"/>
</dbReference>
<accession>A0ABP0Z900</accession>
<feature type="compositionally biased region" description="Polar residues" evidence="1">
    <location>
        <begin position="107"/>
        <end position="131"/>
    </location>
</feature>
<keyword evidence="3" id="KW-1185">Reference proteome</keyword>
<evidence type="ECO:0000313" key="3">
    <source>
        <dbReference type="Proteomes" id="UP001642487"/>
    </source>
</evidence>
<feature type="compositionally biased region" description="Polar residues" evidence="1">
    <location>
        <begin position="235"/>
        <end position="252"/>
    </location>
</feature>
<dbReference type="Proteomes" id="UP001642487">
    <property type="component" value="Chromosome 9"/>
</dbReference>
<name>A0ABP0Z900_9ROSI</name>
<sequence>MGCFLACFGFYKHRKKRRSPADGVTIADQIHLSYEPLDSSRITTCDTNEKLEIQNSKPRDRAKEQPWVNIRKKVSFNLNVQSYEPVPDDHYFLESDEEVKTEEHYQETTARTDSTPLPNKAFTASNSGNYHQNHRYQNCEDSYDDEEDDSGDGESDLELDDSEIDENHDENSDEFRSCELETNSIEDRSQQVHSVLKPIENLTQWRTAKAKAGSITKHQMQNKIKTTKQEKSPVIFSSNTSSIQPPLKSRSNLCLPDTQMQENDLVHSSLSDWLVRTA</sequence>
<feature type="region of interest" description="Disordered" evidence="1">
    <location>
        <begin position="98"/>
        <end position="176"/>
    </location>
</feature>
<reference evidence="2 3" key="1">
    <citation type="submission" date="2024-03" db="EMBL/GenBank/DDBJ databases">
        <authorList>
            <person name="Gkanogiannis A."/>
            <person name="Becerra Lopez-Lavalle L."/>
        </authorList>
    </citation>
    <scope>NUCLEOTIDE SEQUENCE [LARGE SCALE GENOMIC DNA]</scope>
</reference>
<dbReference type="EMBL" id="OZ021743">
    <property type="protein sequence ID" value="CAK9329221.1"/>
    <property type="molecule type" value="Genomic_DNA"/>
</dbReference>
<gene>
    <name evidence="2" type="ORF">CITCOLO1_LOCUS21661</name>
</gene>
<protein>
    <submittedName>
        <fullName evidence="2">Uncharacterized protein</fullName>
    </submittedName>
</protein>
<organism evidence="2 3">
    <name type="scientific">Citrullus colocynthis</name>
    <name type="common">colocynth</name>
    <dbReference type="NCBI Taxonomy" id="252529"/>
    <lineage>
        <taxon>Eukaryota</taxon>
        <taxon>Viridiplantae</taxon>
        <taxon>Streptophyta</taxon>
        <taxon>Embryophyta</taxon>
        <taxon>Tracheophyta</taxon>
        <taxon>Spermatophyta</taxon>
        <taxon>Magnoliopsida</taxon>
        <taxon>eudicotyledons</taxon>
        <taxon>Gunneridae</taxon>
        <taxon>Pentapetalae</taxon>
        <taxon>rosids</taxon>
        <taxon>fabids</taxon>
        <taxon>Cucurbitales</taxon>
        <taxon>Cucurbitaceae</taxon>
        <taxon>Benincaseae</taxon>
        <taxon>Citrullus</taxon>
    </lineage>
</organism>
<evidence type="ECO:0000313" key="2">
    <source>
        <dbReference type="EMBL" id="CAK9329221.1"/>
    </source>
</evidence>
<proteinExistence type="predicted"/>
<evidence type="ECO:0000256" key="1">
    <source>
        <dbReference type="SAM" id="MobiDB-lite"/>
    </source>
</evidence>
<feature type="compositionally biased region" description="Acidic residues" evidence="1">
    <location>
        <begin position="141"/>
        <end position="168"/>
    </location>
</feature>
<feature type="region of interest" description="Disordered" evidence="1">
    <location>
        <begin position="211"/>
        <end position="252"/>
    </location>
</feature>
<dbReference type="PANTHER" id="PTHR33318">
    <property type="entry name" value="ASPARTYL/GLUTAMYL-TRNA(ASN/GLN) AMIDOTRANSFERASE SUBUNIT"/>
    <property type="match status" value="1"/>
</dbReference>
<dbReference type="PANTHER" id="PTHR33318:SF16">
    <property type="entry name" value="FK506-BINDING NUCLEAR-LIKE PROTEIN"/>
    <property type="match status" value="1"/>
</dbReference>